<accession>A0A024FTM7</accession>
<dbReference type="AlphaFoldDB" id="A0A024FTM7"/>
<dbReference type="EMBL" id="CAIX01000236">
    <property type="protein sequence ID" value="CCI10396.1"/>
    <property type="molecule type" value="Genomic_DNA"/>
</dbReference>
<evidence type="ECO:0000313" key="2">
    <source>
        <dbReference type="Proteomes" id="UP000053237"/>
    </source>
</evidence>
<evidence type="ECO:0000313" key="1">
    <source>
        <dbReference type="EMBL" id="CCI10396.1"/>
    </source>
</evidence>
<gene>
    <name evidence="1" type="ORF">BN9_097500</name>
</gene>
<dbReference type="Proteomes" id="UP000053237">
    <property type="component" value="Unassembled WGS sequence"/>
</dbReference>
<organism evidence="1 2">
    <name type="scientific">Albugo candida</name>
    <dbReference type="NCBI Taxonomy" id="65357"/>
    <lineage>
        <taxon>Eukaryota</taxon>
        <taxon>Sar</taxon>
        <taxon>Stramenopiles</taxon>
        <taxon>Oomycota</taxon>
        <taxon>Peronosporomycetes</taxon>
        <taxon>Albuginales</taxon>
        <taxon>Albuginaceae</taxon>
        <taxon>Albugo</taxon>
    </lineage>
</organism>
<keyword evidence="2" id="KW-1185">Reference proteome</keyword>
<name>A0A024FTM7_9STRA</name>
<protein>
    <submittedName>
        <fullName evidence="1">Uncharacterized protein</fullName>
    </submittedName>
</protein>
<proteinExistence type="predicted"/>
<comment type="caution">
    <text evidence="1">The sequence shown here is derived from an EMBL/GenBank/DDBJ whole genome shotgun (WGS) entry which is preliminary data.</text>
</comment>
<reference evidence="1 2" key="1">
    <citation type="submission" date="2012-05" db="EMBL/GenBank/DDBJ databases">
        <title>Recombination and specialization in a pathogen metapopulation.</title>
        <authorList>
            <person name="Gardiner A."/>
            <person name="Kemen E."/>
            <person name="Schultz-Larsen T."/>
            <person name="MacLean D."/>
            <person name="Van Oosterhout C."/>
            <person name="Jones J.D.G."/>
        </authorList>
    </citation>
    <scope>NUCLEOTIDE SEQUENCE [LARGE SCALE GENOMIC DNA]</scope>
    <source>
        <strain evidence="1 2">Ac Nc2</strain>
    </source>
</reference>
<sequence length="223" mass="24702">MVHTFAKAFISLTFHCNALESSPLGVFVASICSSRPFLASFIRALNSHTKSDLEDSSRGPSLTALQQLLKNETKPSIPRNNDNHVSTMLSRPQELHRQHIALYRSFMMDLSVSWVKYRAANGSTGSGSGSESWIHLLNGAGSGSESWIHLLNGAGSESWIHLLNGAGSESWFHLLNGSESEKKIHIQCEVPWSKKSQASIKKILRTQSEYICAHAIWDDLGRR</sequence>
<dbReference type="InParanoid" id="A0A024FTM7"/>